<organism evidence="12 13">
    <name type="scientific">Ferrimonas balearica (strain DSM 9799 / CCM 4581 / KCTC 23876 / PAT)</name>
    <dbReference type="NCBI Taxonomy" id="550540"/>
    <lineage>
        <taxon>Bacteria</taxon>
        <taxon>Pseudomonadati</taxon>
        <taxon>Pseudomonadota</taxon>
        <taxon>Gammaproteobacteria</taxon>
        <taxon>Alteromonadales</taxon>
        <taxon>Ferrimonadaceae</taxon>
        <taxon>Ferrimonas</taxon>
    </lineage>
</organism>
<protein>
    <submittedName>
        <fullName evidence="12">TonB-dependent receptor</fullName>
    </submittedName>
</protein>
<dbReference type="Gene3D" id="2.170.130.10">
    <property type="entry name" value="TonB-dependent receptor, plug domain"/>
    <property type="match status" value="1"/>
</dbReference>
<evidence type="ECO:0000256" key="9">
    <source>
        <dbReference type="RuleBase" id="RU003357"/>
    </source>
</evidence>
<evidence type="ECO:0000256" key="2">
    <source>
        <dbReference type="ARBA" id="ARBA00022448"/>
    </source>
</evidence>
<accession>E1SUN3</accession>
<evidence type="ECO:0000313" key="13">
    <source>
        <dbReference type="Proteomes" id="UP000006683"/>
    </source>
</evidence>
<dbReference type="Pfam" id="PF07715">
    <property type="entry name" value="Plug"/>
    <property type="match status" value="1"/>
</dbReference>
<evidence type="ECO:0000256" key="1">
    <source>
        <dbReference type="ARBA" id="ARBA00004571"/>
    </source>
</evidence>
<evidence type="ECO:0000256" key="7">
    <source>
        <dbReference type="ARBA" id="ARBA00023237"/>
    </source>
</evidence>
<evidence type="ECO:0000256" key="6">
    <source>
        <dbReference type="ARBA" id="ARBA00023136"/>
    </source>
</evidence>
<keyword evidence="4 8" id="KW-0812">Transmembrane</keyword>
<evidence type="ECO:0000259" key="10">
    <source>
        <dbReference type="Pfam" id="PF00593"/>
    </source>
</evidence>
<evidence type="ECO:0000313" key="12">
    <source>
        <dbReference type="EMBL" id="ADN75224.1"/>
    </source>
</evidence>
<feature type="domain" description="TonB-dependent receptor-like beta-barrel" evidence="10">
    <location>
        <begin position="370"/>
        <end position="794"/>
    </location>
</feature>
<dbReference type="GeneID" id="67181260"/>
<keyword evidence="7 8" id="KW-0998">Cell outer membrane</keyword>
<dbReference type="EMBL" id="CP002209">
    <property type="protein sequence ID" value="ADN75224.1"/>
    <property type="molecule type" value="Genomic_DNA"/>
</dbReference>
<evidence type="ECO:0000256" key="8">
    <source>
        <dbReference type="PROSITE-ProRule" id="PRU01360"/>
    </source>
</evidence>
<sequence>MSNPLSSGSIALTLIVTSFHSIPASLANESTAQTERIAVVGTRALPRSVDDSPVPIDIIDAEEFERQGSTDMDAMLTTVVPSYNVNAQPISDGATLVRPANLRGLSPDSTLVLVNGKRRHRAAVITFLGGGISDGAQATDVSVIPAIALKQVEVLRDGAAAQYGSDAIAGVINFVLKDADSGGRIEARYGQYYEGDGDTLNLAANLGLPLSEQGFINLSAEYKTADATSRSIQRDDAADLINAGNSAVANPAQVWGSPAIDRDIKLFVNAGLALSENSDAYLFGNWAERTATGGFYFRNPNTRGGVFSGDGGDTLLVGDLSDGMNGNCPVVPIVDQIPDPDALAQVAANPDCFTFYQRFPGGFTPSFGGDMLDLSLTAGVKGEWANGLYYDFSAGAGRNEVDFFIENTVNASMGPNSPTRFKPGRYVQIENGVNADFSYPMDTWVFSFGGEYRKETFEIYAGDPASWTIGPLASQGFSIGSNGFPGFQPRDQGSHSRENIALYTDIEKSVDDTLLLAAALRYEDYQSFGDTINGKLSALWDLSERFKLRGSVNTGFRAPTVGQENVRNVTTQFSATGLQDQATLPPTNPIAMQKGGKPLEPEESFSYTLGAVATLGDLYVTFDYYHIEVQDRISQTSPLTLTDDEIQALLNQGILDASSFSSVRYFTNDFDTTTQGVDLVANYRLSSGWGDTSFALAYNWNQTEVTDFNPANISDTKVRLLEQNLPRHKGNLSANHRIGDYDGLLRLNYFGEYFEDHLDSEIFPIEGEAAWTVDAELRYHMADGVSAAIGAQNLLDQRADEHPWQGIAGARYPATAPVGINGGFYYLRLSYDF</sequence>
<keyword evidence="6 8" id="KW-0472">Membrane</keyword>
<comment type="similarity">
    <text evidence="8 9">Belongs to the TonB-dependent receptor family.</text>
</comment>
<keyword evidence="2 8" id="KW-0813">Transport</keyword>
<dbReference type="eggNOG" id="COG4771">
    <property type="taxonomic scope" value="Bacteria"/>
</dbReference>
<dbReference type="HOGENOM" id="CLU_010745_1_1_6"/>
<keyword evidence="3 8" id="KW-1134">Transmembrane beta strand</keyword>
<dbReference type="InterPro" id="IPR012910">
    <property type="entry name" value="Plug_dom"/>
</dbReference>
<reference evidence="12 13" key="1">
    <citation type="journal article" date="2010" name="Stand. Genomic Sci.">
        <title>Complete genome sequence of Ferrimonas balearica type strain (PAT).</title>
        <authorList>
            <person name="Nolan M."/>
            <person name="Sikorski J."/>
            <person name="Davenport K."/>
            <person name="Lucas S."/>
            <person name="Glavina Del Rio T."/>
            <person name="Tice H."/>
            <person name="Cheng J."/>
            <person name="Goodwin L."/>
            <person name="Pitluck S."/>
            <person name="Liolios K."/>
            <person name="Ivanova N."/>
            <person name="Mavromatis K."/>
            <person name="Ovchinnikova G."/>
            <person name="Pati A."/>
            <person name="Chen A."/>
            <person name="Palaniappan K."/>
            <person name="Land M."/>
            <person name="Hauser L."/>
            <person name="Chang Y."/>
            <person name="Jeffries C."/>
            <person name="Tapia R."/>
            <person name="Brettin T."/>
            <person name="Detter J."/>
            <person name="Han C."/>
            <person name="Yasawong M."/>
            <person name="Rohde M."/>
            <person name="Tindall B."/>
            <person name="Goker M."/>
            <person name="Woyke T."/>
            <person name="Bristow J."/>
            <person name="Eisen J."/>
            <person name="Markowitz V."/>
            <person name="Hugenholtz P."/>
            <person name="Kyrpides N."/>
            <person name="Klenk H."/>
            <person name="Lapidus A."/>
        </authorList>
    </citation>
    <scope>NUCLEOTIDE SEQUENCE [LARGE SCALE GENOMIC DNA]</scope>
    <source>
        <strain evidence="13">DSM 9799 / CCM 4581 / KCTC 23876 / PAT</strain>
    </source>
</reference>
<dbReference type="InterPro" id="IPR037066">
    <property type="entry name" value="Plug_dom_sf"/>
</dbReference>
<dbReference type="InterPro" id="IPR039426">
    <property type="entry name" value="TonB-dep_rcpt-like"/>
</dbReference>
<dbReference type="Proteomes" id="UP000006683">
    <property type="component" value="Chromosome"/>
</dbReference>
<keyword evidence="12" id="KW-0675">Receptor</keyword>
<dbReference type="PROSITE" id="PS52016">
    <property type="entry name" value="TONB_DEPENDENT_REC_3"/>
    <property type="match status" value="1"/>
</dbReference>
<dbReference type="Gene3D" id="2.40.170.20">
    <property type="entry name" value="TonB-dependent receptor, beta-barrel domain"/>
    <property type="match status" value="1"/>
</dbReference>
<feature type="domain" description="TonB-dependent receptor plug" evidence="11">
    <location>
        <begin position="49"/>
        <end position="171"/>
    </location>
</feature>
<dbReference type="STRING" id="550540.Fbal_1015"/>
<dbReference type="CDD" id="cd01347">
    <property type="entry name" value="ligand_gated_channel"/>
    <property type="match status" value="1"/>
</dbReference>
<dbReference type="AlphaFoldDB" id="E1SUN3"/>
<name>E1SUN3_FERBD</name>
<gene>
    <name evidence="12" type="ordered locus">Fbal_1015</name>
</gene>
<dbReference type="InterPro" id="IPR000531">
    <property type="entry name" value="Beta-barrel_TonB"/>
</dbReference>
<evidence type="ECO:0000256" key="5">
    <source>
        <dbReference type="ARBA" id="ARBA00023077"/>
    </source>
</evidence>
<dbReference type="PANTHER" id="PTHR47234:SF3">
    <property type="entry name" value="SECRETIN_TONB SHORT N-TERMINAL DOMAIN-CONTAINING PROTEIN"/>
    <property type="match status" value="1"/>
</dbReference>
<evidence type="ECO:0000256" key="4">
    <source>
        <dbReference type="ARBA" id="ARBA00022692"/>
    </source>
</evidence>
<dbReference type="SUPFAM" id="SSF56935">
    <property type="entry name" value="Porins"/>
    <property type="match status" value="1"/>
</dbReference>
<keyword evidence="13" id="KW-1185">Reference proteome</keyword>
<dbReference type="OrthoDB" id="9805434at2"/>
<evidence type="ECO:0000256" key="3">
    <source>
        <dbReference type="ARBA" id="ARBA00022452"/>
    </source>
</evidence>
<dbReference type="RefSeq" id="WP_013344530.1">
    <property type="nucleotide sequence ID" value="NC_014541.1"/>
</dbReference>
<comment type="subcellular location">
    <subcellularLocation>
        <location evidence="1 8">Cell outer membrane</location>
        <topology evidence="1 8">Multi-pass membrane protein</topology>
    </subcellularLocation>
</comment>
<keyword evidence="5 9" id="KW-0798">TonB box</keyword>
<dbReference type="GO" id="GO:0009279">
    <property type="term" value="C:cell outer membrane"/>
    <property type="evidence" value="ECO:0007669"/>
    <property type="project" value="UniProtKB-SubCell"/>
</dbReference>
<dbReference type="PANTHER" id="PTHR47234">
    <property type="match status" value="1"/>
</dbReference>
<dbReference type="InterPro" id="IPR036942">
    <property type="entry name" value="Beta-barrel_TonB_sf"/>
</dbReference>
<evidence type="ECO:0000259" key="11">
    <source>
        <dbReference type="Pfam" id="PF07715"/>
    </source>
</evidence>
<dbReference type="Pfam" id="PF00593">
    <property type="entry name" value="TonB_dep_Rec_b-barrel"/>
    <property type="match status" value="1"/>
</dbReference>
<dbReference type="KEGG" id="fbl:Fbal_1015"/>
<proteinExistence type="inferred from homology"/>